<evidence type="ECO:0000313" key="3">
    <source>
        <dbReference type="Proteomes" id="UP000585665"/>
    </source>
</evidence>
<gene>
    <name evidence="2" type="ORF">HUK82_00515</name>
</gene>
<evidence type="ECO:0000256" key="1">
    <source>
        <dbReference type="SAM" id="SignalP"/>
    </source>
</evidence>
<comment type="caution">
    <text evidence="2">The sequence shown here is derived from an EMBL/GenBank/DDBJ whole genome shotgun (WGS) entry which is preliminary data.</text>
</comment>
<accession>A0A850P518</accession>
<dbReference type="AlphaFoldDB" id="A0A850P518"/>
<feature type="chain" id="PRO_5032926288" description="DUF4148 domain-containing protein" evidence="1">
    <location>
        <begin position="23"/>
        <end position="104"/>
    </location>
</feature>
<evidence type="ECO:0008006" key="4">
    <source>
        <dbReference type="Google" id="ProtNLM"/>
    </source>
</evidence>
<feature type="signal peptide" evidence="1">
    <location>
        <begin position="1"/>
        <end position="22"/>
    </location>
</feature>
<organism evidence="2 3">
    <name type="scientific">Ameyamaea chiangmaiensis</name>
    <dbReference type="NCBI Taxonomy" id="442969"/>
    <lineage>
        <taxon>Bacteria</taxon>
        <taxon>Pseudomonadati</taxon>
        <taxon>Pseudomonadota</taxon>
        <taxon>Alphaproteobacteria</taxon>
        <taxon>Acetobacterales</taxon>
        <taxon>Acetobacteraceae</taxon>
        <taxon>Ameyamaea</taxon>
    </lineage>
</organism>
<sequence>MRKATLLVAGFGFAGMACSSHAAHAQRSPITDMEASRLTLDALTAVPVEHHVAYRRVAAHTSSRNAATVRAHAIATHGRAEVREVVYHPHTASHAIKRKTRHRT</sequence>
<name>A0A850P518_9PROT</name>
<keyword evidence="1" id="KW-0732">Signal</keyword>
<evidence type="ECO:0000313" key="2">
    <source>
        <dbReference type="EMBL" id="NVN39048.1"/>
    </source>
</evidence>
<keyword evidence="3" id="KW-1185">Reference proteome</keyword>
<protein>
    <recommendedName>
        <fullName evidence="4">DUF4148 domain-containing protein</fullName>
    </recommendedName>
</protein>
<dbReference type="Proteomes" id="UP000585665">
    <property type="component" value="Unassembled WGS sequence"/>
</dbReference>
<dbReference type="EMBL" id="JABXXR010000002">
    <property type="protein sequence ID" value="NVN39048.1"/>
    <property type="molecule type" value="Genomic_DNA"/>
</dbReference>
<dbReference type="PROSITE" id="PS51257">
    <property type="entry name" value="PROKAR_LIPOPROTEIN"/>
    <property type="match status" value="1"/>
</dbReference>
<proteinExistence type="predicted"/>
<reference evidence="2 3" key="1">
    <citation type="submission" date="2020-06" db="EMBL/GenBank/DDBJ databases">
        <title>Description of novel acetic acid bacteria.</title>
        <authorList>
            <person name="Sombolestani A."/>
        </authorList>
    </citation>
    <scope>NUCLEOTIDE SEQUENCE [LARGE SCALE GENOMIC DNA]</scope>
    <source>
        <strain evidence="2 3">LMG 27010</strain>
    </source>
</reference>